<dbReference type="GO" id="GO:0004792">
    <property type="term" value="F:thiosulfate-cyanide sulfurtransferase activity"/>
    <property type="evidence" value="ECO:0007669"/>
    <property type="project" value="TreeGrafter"/>
</dbReference>
<dbReference type="Gene3D" id="3.40.50.720">
    <property type="entry name" value="NAD(P)-binding Rossmann-like Domain"/>
    <property type="match status" value="1"/>
</dbReference>
<comment type="subunit">
    <text evidence="7">Homodimer. Forms a stable heterotetrameric complex of 2 MoeB and 2 MoaD during adenylation of MoaD.</text>
</comment>
<dbReference type="Pfam" id="PF00899">
    <property type="entry name" value="ThiF"/>
    <property type="match status" value="1"/>
</dbReference>
<evidence type="ECO:0000256" key="9">
    <source>
        <dbReference type="ARBA" id="ARBA00073635"/>
    </source>
</evidence>
<dbReference type="CDD" id="cd00757">
    <property type="entry name" value="ThiF_MoeB_HesA_family"/>
    <property type="match status" value="1"/>
</dbReference>
<dbReference type="PROSITE" id="PS50206">
    <property type="entry name" value="RHODANESE_3"/>
    <property type="match status" value="1"/>
</dbReference>
<evidence type="ECO:0000313" key="15">
    <source>
        <dbReference type="Proteomes" id="UP000475249"/>
    </source>
</evidence>
<dbReference type="AlphaFoldDB" id="A0A6L9EEN5"/>
<dbReference type="FunFam" id="3.40.50.720:FF:000033">
    <property type="entry name" value="Adenylyltransferase and sulfurtransferase MOCS3"/>
    <property type="match status" value="1"/>
</dbReference>
<keyword evidence="4" id="KW-0067">ATP-binding</keyword>
<dbReference type="Gene3D" id="3.40.250.10">
    <property type="entry name" value="Rhodanese-like domain"/>
    <property type="match status" value="1"/>
</dbReference>
<dbReference type="PANTHER" id="PTHR10953:SF102">
    <property type="entry name" value="ADENYLYLTRANSFERASE AND SULFURTRANSFERASE MOCS3"/>
    <property type="match status" value="1"/>
</dbReference>
<sequence>MTEERYNRQITLKDFGPKAQKTLGGSSVLVVGLGGLGVPVLQYLNAMGVGSLGLIDQDTVELANLQRQVLYSEEDLGRPKLQVALQKLKAQNSETNFHTYDSFLVRENALEIIENYDVVVDATDNFATRYLINDCCVMLNKPFVYGALHGFEGQVSVFNYKGGPSYRCLFPDPPANNEIPNCDDNGILGVVPGIVGNLQALETVKVLTGVGEVLSGQLLLFNGLNQSFQKIRFKPKEENLKISALEETYDIPICHTVPTVSSEELKKLLDGSKFIQLIDVRSFMEFDDYHLQGSHNIPIDELENRLMEIDFDHEIYFLCQSGKRSEVAARIALSQYPSAAVFHISGGLNRYSAVFS</sequence>
<dbReference type="GO" id="GO:0008641">
    <property type="term" value="F:ubiquitin-like modifier activating enzyme activity"/>
    <property type="evidence" value="ECO:0007669"/>
    <property type="project" value="InterPro"/>
</dbReference>
<dbReference type="Pfam" id="PF00581">
    <property type="entry name" value="Rhodanese"/>
    <property type="match status" value="1"/>
</dbReference>
<dbReference type="GO" id="GO:0061605">
    <property type="term" value="F:molybdopterin-synthase adenylyltransferase activity"/>
    <property type="evidence" value="ECO:0007669"/>
    <property type="project" value="UniProtKB-EC"/>
</dbReference>
<comment type="similarity">
    <text evidence="1">Belongs to the HesA/MoeB/ThiF family.</text>
</comment>
<dbReference type="EC" id="2.7.7.80" evidence="8"/>
<evidence type="ECO:0000256" key="4">
    <source>
        <dbReference type="ARBA" id="ARBA00022840"/>
    </source>
</evidence>
<dbReference type="GO" id="GO:0005737">
    <property type="term" value="C:cytoplasm"/>
    <property type="evidence" value="ECO:0007669"/>
    <property type="project" value="TreeGrafter"/>
</dbReference>
<dbReference type="InterPro" id="IPR036873">
    <property type="entry name" value="Rhodanese-like_dom_sf"/>
</dbReference>
<keyword evidence="3" id="KW-0547">Nucleotide-binding</keyword>
<name>A0A6L9EEN5_9FLAO</name>
<dbReference type="SUPFAM" id="SSF69572">
    <property type="entry name" value="Activating enzymes of the ubiquitin-like proteins"/>
    <property type="match status" value="1"/>
</dbReference>
<evidence type="ECO:0000313" key="14">
    <source>
        <dbReference type="EMBL" id="NAS13220.1"/>
    </source>
</evidence>
<evidence type="ECO:0000256" key="8">
    <source>
        <dbReference type="ARBA" id="ARBA00066884"/>
    </source>
</evidence>
<evidence type="ECO:0000256" key="3">
    <source>
        <dbReference type="ARBA" id="ARBA00022741"/>
    </source>
</evidence>
<dbReference type="InterPro" id="IPR001763">
    <property type="entry name" value="Rhodanese-like_dom"/>
</dbReference>
<dbReference type="Proteomes" id="UP000475249">
    <property type="component" value="Unassembled WGS sequence"/>
</dbReference>
<comment type="function">
    <text evidence="6">Catalyzes the adenylation by ATP of the carboxyl group of the C-terminal glycine of sulfur carrier protein MoaD.</text>
</comment>
<evidence type="ECO:0000256" key="2">
    <source>
        <dbReference type="ARBA" id="ARBA00022679"/>
    </source>
</evidence>
<dbReference type="CDD" id="cd00158">
    <property type="entry name" value="RHOD"/>
    <property type="match status" value="1"/>
</dbReference>
<evidence type="ECO:0000256" key="10">
    <source>
        <dbReference type="ARBA" id="ARBA00075110"/>
    </source>
</evidence>
<organism evidence="14 15">
    <name type="scientific">Poritiphilus flavus</name>
    <dbReference type="NCBI Taxonomy" id="2697053"/>
    <lineage>
        <taxon>Bacteria</taxon>
        <taxon>Pseudomonadati</taxon>
        <taxon>Bacteroidota</taxon>
        <taxon>Flavobacteriia</taxon>
        <taxon>Flavobacteriales</taxon>
        <taxon>Flavobacteriaceae</taxon>
        <taxon>Poritiphilus</taxon>
    </lineage>
</organism>
<comment type="caution">
    <text evidence="14">The sequence shown here is derived from an EMBL/GenBank/DDBJ whole genome shotgun (WGS) entry which is preliminary data.</text>
</comment>
<evidence type="ECO:0000259" key="13">
    <source>
        <dbReference type="PROSITE" id="PS50206"/>
    </source>
</evidence>
<evidence type="ECO:0000256" key="11">
    <source>
        <dbReference type="ARBA" id="ARBA00075328"/>
    </source>
</evidence>
<proteinExistence type="inferred from homology"/>
<dbReference type="InterPro" id="IPR035985">
    <property type="entry name" value="Ubiquitin-activating_enz"/>
</dbReference>
<dbReference type="SMART" id="SM00450">
    <property type="entry name" value="RHOD"/>
    <property type="match status" value="1"/>
</dbReference>
<dbReference type="GO" id="GO:0005524">
    <property type="term" value="F:ATP binding"/>
    <property type="evidence" value="ECO:0007669"/>
    <property type="project" value="UniProtKB-KW"/>
</dbReference>
<reference evidence="14 15" key="1">
    <citation type="submission" date="2020-01" db="EMBL/GenBank/DDBJ databases">
        <title>Bacteria diversity of Porities sp.</title>
        <authorList>
            <person name="Wang G."/>
        </authorList>
    </citation>
    <scope>NUCLEOTIDE SEQUENCE [LARGE SCALE GENOMIC DNA]</scope>
    <source>
        <strain evidence="14 15">R33</strain>
    </source>
</reference>
<evidence type="ECO:0000256" key="12">
    <source>
        <dbReference type="ARBA" id="ARBA00078531"/>
    </source>
</evidence>
<dbReference type="InterPro" id="IPR045886">
    <property type="entry name" value="ThiF/MoeB/HesA"/>
</dbReference>
<protein>
    <recommendedName>
        <fullName evidence="9">Molybdopterin-synthase adenylyltransferase</fullName>
        <ecNumber evidence="8">2.7.7.80</ecNumber>
    </recommendedName>
    <alternativeName>
        <fullName evidence="12">MoaD protein adenylase</fullName>
    </alternativeName>
    <alternativeName>
        <fullName evidence="10">Molybdopterin-converting factor subunit 1 adenylase</fullName>
    </alternativeName>
    <alternativeName>
        <fullName evidence="11">Sulfur carrier protein MoaD adenylyltransferase</fullName>
    </alternativeName>
</protein>
<dbReference type="InterPro" id="IPR000594">
    <property type="entry name" value="ThiF_NAD_FAD-bd"/>
</dbReference>
<keyword evidence="2 14" id="KW-0808">Transferase</keyword>
<accession>A0A6L9EEN5</accession>
<dbReference type="PANTHER" id="PTHR10953">
    <property type="entry name" value="UBIQUITIN-ACTIVATING ENZYME E1"/>
    <property type="match status" value="1"/>
</dbReference>
<keyword evidence="15" id="KW-1185">Reference proteome</keyword>
<evidence type="ECO:0000256" key="1">
    <source>
        <dbReference type="ARBA" id="ARBA00009919"/>
    </source>
</evidence>
<dbReference type="RefSeq" id="WP_161436259.1">
    <property type="nucleotide sequence ID" value="NZ_WXYO01000006.1"/>
</dbReference>
<evidence type="ECO:0000256" key="5">
    <source>
        <dbReference type="ARBA" id="ARBA00052218"/>
    </source>
</evidence>
<feature type="domain" description="Rhodanese" evidence="13">
    <location>
        <begin position="271"/>
        <end position="356"/>
    </location>
</feature>
<comment type="catalytic activity">
    <reaction evidence="5">
        <text>[molybdopterin-synthase sulfur-carrier protein]-C-terminal Gly-Gly + ATP + H(+) = [molybdopterin-synthase sulfur-carrier protein]-C-terminal Gly-Gly-AMP + diphosphate</text>
        <dbReference type="Rhea" id="RHEA:43616"/>
        <dbReference type="Rhea" id="RHEA-COMP:12159"/>
        <dbReference type="Rhea" id="RHEA-COMP:12202"/>
        <dbReference type="ChEBI" id="CHEBI:15378"/>
        <dbReference type="ChEBI" id="CHEBI:30616"/>
        <dbReference type="ChEBI" id="CHEBI:33019"/>
        <dbReference type="ChEBI" id="CHEBI:90618"/>
        <dbReference type="ChEBI" id="CHEBI:90778"/>
        <dbReference type="EC" id="2.7.7.80"/>
    </reaction>
</comment>
<gene>
    <name evidence="14" type="ORF">GTQ38_14480</name>
</gene>
<dbReference type="EMBL" id="WXYO01000006">
    <property type="protein sequence ID" value="NAS13220.1"/>
    <property type="molecule type" value="Genomic_DNA"/>
</dbReference>
<evidence type="ECO:0000256" key="6">
    <source>
        <dbReference type="ARBA" id="ARBA00055169"/>
    </source>
</evidence>
<evidence type="ECO:0000256" key="7">
    <source>
        <dbReference type="ARBA" id="ARBA00063809"/>
    </source>
</evidence>